<dbReference type="Gene3D" id="3.90.79.10">
    <property type="entry name" value="Nucleoside Triphosphate Pyrophosphohydrolase"/>
    <property type="match status" value="1"/>
</dbReference>
<dbReference type="PANTHER" id="PTHR30055:SF231">
    <property type="entry name" value="TRANSCRIPTIONAL REGULATORY PROTEIN (PROBABLY DEOR-FAMILY)-RELATED"/>
    <property type="match status" value="1"/>
</dbReference>
<dbReference type="PANTHER" id="PTHR30055">
    <property type="entry name" value="HTH-TYPE TRANSCRIPTIONAL REGULATOR RUTR"/>
    <property type="match status" value="1"/>
</dbReference>
<keyword evidence="7" id="KW-1185">Reference proteome</keyword>
<dbReference type="InterPro" id="IPR000086">
    <property type="entry name" value="NUDIX_hydrolase_dom"/>
</dbReference>
<dbReference type="AlphaFoldDB" id="A0A1M6YU34"/>
<dbReference type="Pfam" id="PF00293">
    <property type="entry name" value="NUDIX"/>
    <property type="match status" value="1"/>
</dbReference>
<keyword evidence="2 3" id="KW-0238">DNA-binding</keyword>
<name>A0A1M6YU34_PSETH</name>
<organism evidence="6 7">
    <name type="scientific">Pseudonocardia thermophila</name>
    <dbReference type="NCBI Taxonomy" id="1848"/>
    <lineage>
        <taxon>Bacteria</taxon>
        <taxon>Bacillati</taxon>
        <taxon>Actinomycetota</taxon>
        <taxon>Actinomycetes</taxon>
        <taxon>Pseudonocardiales</taxon>
        <taxon>Pseudonocardiaceae</taxon>
        <taxon>Pseudonocardia</taxon>
    </lineage>
</organism>
<evidence type="ECO:0000259" key="5">
    <source>
        <dbReference type="PROSITE" id="PS51462"/>
    </source>
</evidence>
<dbReference type="GO" id="GO:0000976">
    <property type="term" value="F:transcription cis-regulatory region binding"/>
    <property type="evidence" value="ECO:0007669"/>
    <property type="project" value="TreeGrafter"/>
</dbReference>
<dbReference type="SUPFAM" id="SSF55811">
    <property type="entry name" value="Nudix"/>
    <property type="match status" value="1"/>
</dbReference>
<evidence type="ECO:0000256" key="3">
    <source>
        <dbReference type="PROSITE-ProRule" id="PRU00335"/>
    </source>
</evidence>
<evidence type="ECO:0000259" key="4">
    <source>
        <dbReference type="PROSITE" id="PS50977"/>
    </source>
</evidence>
<dbReference type="Gene3D" id="1.10.357.10">
    <property type="entry name" value="Tetracycline Repressor, domain 2"/>
    <property type="match status" value="1"/>
</dbReference>
<dbReference type="InterPro" id="IPR050109">
    <property type="entry name" value="HTH-type_TetR-like_transc_reg"/>
</dbReference>
<dbReference type="InterPro" id="IPR015797">
    <property type="entry name" value="NUDIX_hydrolase-like_dom_sf"/>
</dbReference>
<sequence>MARNDERRAALADAALRVLAREGTRGLTHRAVDAEAGVPTGTASNYFRNRPALIAAVADRITVRLSPEQATLDELSARPPSRELFAAYLRDIVRRLTLHRDLALALFELRLEAGRRAEIAEVIGRWLRAGFEADVAFNEQAGLPGGRAEIALFHYALDGLLLDRLTTSIDPDTSTDDVMQALVDGLLPDAPAAGTRPRVEAYVVRDGSVLVFTHRPTTGSEGSGLQIPGGTLHDGEEPADAVVREVHEETGLAVEVVAPLGTATRDGRELHRFHVRPIGPVPQAWDHDEKGDGDAVRWTFNLFWLPIPVARHALDFGMGEPLDRLA</sequence>
<feature type="domain" description="HTH tetR-type" evidence="4">
    <location>
        <begin position="5"/>
        <end position="65"/>
    </location>
</feature>
<proteinExistence type="predicted"/>
<dbReference type="Pfam" id="PF00440">
    <property type="entry name" value="TetR_N"/>
    <property type="match status" value="1"/>
</dbReference>
<evidence type="ECO:0000256" key="2">
    <source>
        <dbReference type="ARBA" id="ARBA00023125"/>
    </source>
</evidence>
<evidence type="ECO:0000313" key="7">
    <source>
        <dbReference type="Proteomes" id="UP000184363"/>
    </source>
</evidence>
<feature type="DNA-binding region" description="H-T-H motif" evidence="3">
    <location>
        <begin position="28"/>
        <end position="47"/>
    </location>
</feature>
<evidence type="ECO:0000313" key="6">
    <source>
        <dbReference type="EMBL" id="SHL21603.1"/>
    </source>
</evidence>
<dbReference type="InterPro" id="IPR001647">
    <property type="entry name" value="HTH_TetR"/>
</dbReference>
<protein>
    <submittedName>
        <fullName evidence="6">Transcriptional regulator, TetR family</fullName>
    </submittedName>
</protein>
<dbReference type="PROSITE" id="PS51462">
    <property type="entry name" value="NUDIX"/>
    <property type="match status" value="1"/>
</dbReference>
<evidence type="ECO:0000256" key="1">
    <source>
        <dbReference type="ARBA" id="ARBA00022801"/>
    </source>
</evidence>
<dbReference type="GO" id="GO:0016787">
    <property type="term" value="F:hydrolase activity"/>
    <property type="evidence" value="ECO:0007669"/>
    <property type="project" value="UniProtKB-KW"/>
</dbReference>
<dbReference type="PROSITE" id="PS00893">
    <property type="entry name" value="NUDIX_BOX"/>
    <property type="match status" value="1"/>
</dbReference>
<feature type="domain" description="Nudix hydrolase" evidence="5">
    <location>
        <begin position="194"/>
        <end position="326"/>
    </location>
</feature>
<dbReference type="SUPFAM" id="SSF46689">
    <property type="entry name" value="Homeodomain-like"/>
    <property type="match status" value="1"/>
</dbReference>
<dbReference type="OrthoDB" id="7506349at2"/>
<dbReference type="PROSITE" id="PS50977">
    <property type="entry name" value="HTH_TETR_2"/>
    <property type="match status" value="1"/>
</dbReference>
<dbReference type="Pfam" id="PF17940">
    <property type="entry name" value="TetR_C_31"/>
    <property type="match status" value="1"/>
</dbReference>
<keyword evidence="1" id="KW-0378">Hydrolase</keyword>
<dbReference type="InterPro" id="IPR020084">
    <property type="entry name" value="NUDIX_hydrolase_CS"/>
</dbReference>
<dbReference type="EMBL" id="FRAP01000021">
    <property type="protein sequence ID" value="SHL21603.1"/>
    <property type="molecule type" value="Genomic_DNA"/>
</dbReference>
<dbReference type="RefSeq" id="WP_073459573.1">
    <property type="nucleotide sequence ID" value="NZ_FRAP01000021.1"/>
</dbReference>
<dbReference type="Proteomes" id="UP000184363">
    <property type="component" value="Unassembled WGS sequence"/>
</dbReference>
<gene>
    <name evidence="6" type="ORF">SAMN05443637_12163</name>
</gene>
<dbReference type="InterPro" id="IPR009057">
    <property type="entry name" value="Homeodomain-like_sf"/>
</dbReference>
<dbReference type="STRING" id="1848.SAMN05443637_12163"/>
<accession>A0A1M6YU34</accession>
<dbReference type="GO" id="GO:0003700">
    <property type="term" value="F:DNA-binding transcription factor activity"/>
    <property type="evidence" value="ECO:0007669"/>
    <property type="project" value="TreeGrafter"/>
</dbReference>
<dbReference type="InterPro" id="IPR041583">
    <property type="entry name" value="TetR_C_31"/>
</dbReference>
<reference evidence="6 7" key="1">
    <citation type="submission" date="2016-11" db="EMBL/GenBank/DDBJ databases">
        <authorList>
            <person name="Jaros S."/>
            <person name="Januszkiewicz K."/>
            <person name="Wedrychowicz H."/>
        </authorList>
    </citation>
    <scope>NUCLEOTIDE SEQUENCE [LARGE SCALE GENOMIC DNA]</scope>
    <source>
        <strain evidence="6 7">DSM 43832</strain>
    </source>
</reference>